<evidence type="ECO:0000313" key="2">
    <source>
        <dbReference type="EMBL" id="EKX46627.1"/>
    </source>
</evidence>
<dbReference type="PaxDb" id="55529-EKX46627"/>
<feature type="region of interest" description="Disordered" evidence="1">
    <location>
        <begin position="396"/>
        <end position="421"/>
    </location>
</feature>
<keyword evidence="4" id="KW-1185">Reference proteome</keyword>
<evidence type="ECO:0000313" key="3">
    <source>
        <dbReference type="EnsemblProtists" id="EKX46627"/>
    </source>
</evidence>
<name>L1JE80_GUITC</name>
<reference evidence="3" key="3">
    <citation type="submission" date="2016-03" db="UniProtKB">
        <authorList>
            <consortium name="EnsemblProtists"/>
        </authorList>
    </citation>
    <scope>IDENTIFICATION</scope>
</reference>
<evidence type="ECO:0000256" key="1">
    <source>
        <dbReference type="SAM" id="MobiDB-lite"/>
    </source>
</evidence>
<dbReference type="KEGG" id="gtt:GUITHDRAFT_107411"/>
<feature type="region of interest" description="Disordered" evidence="1">
    <location>
        <begin position="286"/>
        <end position="310"/>
    </location>
</feature>
<proteinExistence type="predicted"/>
<reference evidence="2 4" key="1">
    <citation type="journal article" date="2012" name="Nature">
        <title>Algal genomes reveal evolutionary mosaicism and the fate of nucleomorphs.</title>
        <authorList>
            <consortium name="DOE Joint Genome Institute"/>
            <person name="Curtis B.A."/>
            <person name="Tanifuji G."/>
            <person name="Burki F."/>
            <person name="Gruber A."/>
            <person name="Irimia M."/>
            <person name="Maruyama S."/>
            <person name="Arias M.C."/>
            <person name="Ball S.G."/>
            <person name="Gile G.H."/>
            <person name="Hirakawa Y."/>
            <person name="Hopkins J.F."/>
            <person name="Kuo A."/>
            <person name="Rensing S.A."/>
            <person name="Schmutz J."/>
            <person name="Symeonidi A."/>
            <person name="Elias M."/>
            <person name="Eveleigh R.J."/>
            <person name="Herman E.K."/>
            <person name="Klute M.J."/>
            <person name="Nakayama T."/>
            <person name="Obornik M."/>
            <person name="Reyes-Prieto A."/>
            <person name="Armbrust E.V."/>
            <person name="Aves S.J."/>
            <person name="Beiko R.G."/>
            <person name="Coutinho P."/>
            <person name="Dacks J.B."/>
            <person name="Durnford D.G."/>
            <person name="Fast N.M."/>
            <person name="Green B.R."/>
            <person name="Grisdale C.J."/>
            <person name="Hempel F."/>
            <person name="Henrissat B."/>
            <person name="Hoppner M.P."/>
            <person name="Ishida K."/>
            <person name="Kim E."/>
            <person name="Koreny L."/>
            <person name="Kroth P.G."/>
            <person name="Liu Y."/>
            <person name="Malik S.B."/>
            <person name="Maier U.G."/>
            <person name="McRose D."/>
            <person name="Mock T."/>
            <person name="Neilson J.A."/>
            <person name="Onodera N.T."/>
            <person name="Poole A.M."/>
            <person name="Pritham E.J."/>
            <person name="Richards T.A."/>
            <person name="Rocap G."/>
            <person name="Roy S.W."/>
            <person name="Sarai C."/>
            <person name="Schaack S."/>
            <person name="Shirato S."/>
            <person name="Slamovits C.H."/>
            <person name="Spencer D.F."/>
            <person name="Suzuki S."/>
            <person name="Worden A.Z."/>
            <person name="Zauner S."/>
            <person name="Barry K."/>
            <person name="Bell C."/>
            <person name="Bharti A.K."/>
            <person name="Crow J.A."/>
            <person name="Grimwood J."/>
            <person name="Kramer R."/>
            <person name="Lindquist E."/>
            <person name="Lucas S."/>
            <person name="Salamov A."/>
            <person name="McFadden G.I."/>
            <person name="Lane C.E."/>
            <person name="Keeling P.J."/>
            <person name="Gray M.W."/>
            <person name="Grigoriev I.V."/>
            <person name="Archibald J.M."/>
        </authorList>
    </citation>
    <scope>NUCLEOTIDE SEQUENCE</scope>
    <source>
        <strain evidence="2 4">CCMP2712</strain>
    </source>
</reference>
<feature type="region of interest" description="Disordered" evidence="1">
    <location>
        <begin position="811"/>
        <end position="832"/>
    </location>
</feature>
<evidence type="ECO:0000313" key="4">
    <source>
        <dbReference type="Proteomes" id="UP000011087"/>
    </source>
</evidence>
<dbReference type="HOGENOM" id="CLU_295518_0_0_1"/>
<organism evidence="2">
    <name type="scientific">Guillardia theta (strain CCMP2712)</name>
    <name type="common">Cryptophyte</name>
    <dbReference type="NCBI Taxonomy" id="905079"/>
    <lineage>
        <taxon>Eukaryota</taxon>
        <taxon>Cryptophyceae</taxon>
        <taxon>Pyrenomonadales</taxon>
        <taxon>Geminigeraceae</taxon>
        <taxon>Guillardia</taxon>
    </lineage>
</organism>
<protein>
    <submittedName>
        <fullName evidence="2 3">Uncharacterized protein</fullName>
    </submittedName>
</protein>
<dbReference type="GeneID" id="17303318"/>
<feature type="compositionally biased region" description="Low complexity" evidence="1">
    <location>
        <begin position="295"/>
        <end position="304"/>
    </location>
</feature>
<dbReference type="RefSeq" id="XP_005833607.1">
    <property type="nucleotide sequence ID" value="XM_005833550.1"/>
</dbReference>
<dbReference type="EMBL" id="JH992993">
    <property type="protein sequence ID" value="EKX46627.1"/>
    <property type="molecule type" value="Genomic_DNA"/>
</dbReference>
<dbReference type="EnsemblProtists" id="EKX46627">
    <property type="protein sequence ID" value="EKX46627"/>
    <property type="gene ID" value="GUITHDRAFT_107411"/>
</dbReference>
<gene>
    <name evidence="2" type="ORF">GUITHDRAFT_107411</name>
</gene>
<sequence length="1024" mass="117004">MRQVQFYDEDEEYGLPEGEVKQAWLVTSQRAAKAKPTDEIPLDDLHHLRKTTVAIQSAKTRIDREEPRTASRWRGRNFFTIARKHAEREVLSTAKQNLRIAKKRAQTSFTLSERKKNEQDYVTHPSLLQRRLGRSATKEIQEWRPREGKVGLTIREIHDTSTWSLKPPWVKRISQDKLLRRGAVRPEKATVPAMKFGNKDVSKVVRSEKLWVFGADLDLDLSLGLEATPRGVLLGVKGVKRDDLMTSGHTIPHSVMVRSRENAHRPSRNRTSFRARRARSLSPFSVKKKMAAGRSRSISPTSSKSADERRRQTLTVIKEKILDTIVSFDLWSEEGVLMAMEDALLAHPQVEHSVLLEELRQLGRELGVDTGRLEQVNDDQSSTGIHVDVKRSLKSNKSAFESSSSSSDSDTDESDQESQGGVWSRFRSRALKISTEEEDVEGEVEEEEIVLGDSSQLSLDEKVRSVARGLKEKKVHFFDERADQEMKKGAGNNVTELKEWDDMEDEERMRLCISDLEELSQRRRVEQFSRLFQYASAIRRIYGSVVKQEETWGPWGPEWLGVVDEHSCSAIGQEWRGMELDERMRCCMSGLRSRTCVEWAISEHDERVANAIDASMLVEDKEEEMEASNRRELKWFGDAQRDRDKEAERIQRVKAFATGKELEARAGKAMKWYRRKKQELIEMIRDHEKKMPRDVGQTLTLRPGKNGGHINQVLARQNVQFRPNPFTYSDPGIAWKFQVQQDRIVKQELHVYDGQQRISSQADALSLQKGLPSSTVVELPGTDRKAIRLMKQRVEKDESLSLPLRELSQEIQQRSDQAERKQLVKKKPDRKGMDRSERLYLDSFVHTANWKTPAGGSHFRNGDSAYKLWNKPTGHPAPSLHGGAMHESILASNLRIKARQQQQIPGDYEIIVLRILGFPEGSKKKLFKHFSKSIGNHKALSAAWLKFSFKRYGAVHLSVPRDTAGGWVMNEGICVSFITKEDALKAVNALQEGETHVLPEISNFDLELELRSGQEGDAQHQLPA</sequence>
<dbReference type="AlphaFoldDB" id="L1JE80"/>
<accession>L1JE80</accession>
<dbReference type="Proteomes" id="UP000011087">
    <property type="component" value="Unassembled WGS sequence"/>
</dbReference>
<reference evidence="4" key="2">
    <citation type="submission" date="2012-11" db="EMBL/GenBank/DDBJ databases">
        <authorList>
            <person name="Kuo A."/>
            <person name="Curtis B.A."/>
            <person name="Tanifuji G."/>
            <person name="Burki F."/>
            <person name="Gruber A."/>
            <person name="Irimia M."/>
            <person name="Maruyama S."/>
            <person name="Arias M.C."/>
            <person name="Ball S.G."/>
            <person name="Gile G.H."/>
            <person name="Hirakawa Y."/>
            <person name="Hopkins J.F."/>
            <person name="Rensing S.A."/>
            <person name="Schmutz J."/>
            <person name="Symeonidi A."/>
            <person name="Elias M."/>
            <person name="Eveleigh R.J."/>
            <person name="Herman E.K."/>
            <person name="Klute M.J."/>
            <person name="Nakayama T."/>
            <person name="Obornik M."/>
            <person name="Reyes-Prieto A."/>
            <person name="Armbrust E.V."/>
            <person name="Aves S.J."/>
            <person name="Beiko R.G."/>
            <person name="Coutinho P."/>
            <person name="Dacks J.B."/>
            <person name="Durnford D.G."/>
            <person name="Fast N.M."/>
            <person name="Green B.R."/>
            <person name="Grisdale C."/>
            <person name="Hempe F."/>
            <person name="Henrissat B."/>
            <person name="Hoppner M.P."/>
            <person name="Ishida K.-I."/>
            <person name="Kim E."/>
            <person name="Koreny L."/>
            <person name="Kroth P.G."/>
            <person name="Liu Y."/>
            <person name="Malik S.-B."/>
            <person name="Maier U.G."/>
            <person name="McRose D."/>
            <person name="Mock T."/>
            <person name="Neilson J.A."/>
            <person name="Onodera N.T."/>
            <person name="Poole A.M."/>
            <person name="Pritham E.J."/>
            <person name="Richards T.A."/>
            <person name="Rocap G."/>
            <person name="Roy S.W."/>
            <person name="Sarai C."/>
            <person name="Schaack S."/>
            <person name="Shirato S."/>
            <person name="Slamovits C.H."/>
            <person name="Spencer D.F."/>
            <person name="Suzuki S."/>
            <person name="Worden A.Z."/>
            <person name="Zauner S."/>
            <person name="Barry K."/>
            <person name="Bell C."/>
            <person name="Bharti A.K."/>
            <person name="Crow J.A."/>
            <person name="Grimwood J."/>
            <person name="Kramer R."/>
            <person name="Lindquist E."/>
            <person name="Lucas S."/>
            <person name="Salamov A."/>
            <person name="McFadden G.I."/>
            <person name="Lane C.E."/>
            <person name="Keeling P.J."/>
            <person name="Gray M.W."/>
            <person name="Grigoriev I.V."/>
            <person name="Archibald J.M."/>
        </authorList>
    </citation>
    <scope>NUCLEOTIDE SEQUENCE</scope>
    <source>
        <strain evidence="4">CCMP2712</strain>
    </source>
</reference>